<evidence type="ECO:0000313" key="3">
    <source>
        <dbReference type="Proteomes" id="UP000314294"/>
    </source>
</evidence>
<feature type="region of interest" description="Disordered" evidence="1">
    <location>
        <begin position="26"/>
        <end position="46"/>
    </location>
</feature>
<organism evidence="2 3">
    <name type="scientific">Liparis tanakae</name>
    <name type="common">Tanaka's snailfish</name>
    <dbReference type="NCBI Taxonomy" id="230148"/>
    <lineage>
        <taxon>Eukaryota</taxon>
        <taxon>Metazoa</taxon>
        <taxon>Chordata</taxon>
        <taxon>Craniata</taxon>
        <taxon>Vertebrata</taxon>
        <taxon>Euteleostomi</taxon>
        <taxon>Actinopterygii</taxon>
        <taxon>Neopterygii</taxon>
        <taxon>Teleostei</taxon>
        <taxon>Neoteleostei</taxon>
        <taxon>Acanthomorphata</taxon>
        <taxon>Eupercaria</taxon>
        <taxon>Perciformes</taxon>
        <taxon>Cottioidei</taxon>
        <taxon>Cottales</taxon>
        <taxon>Liparidae</taxon>
        <taxon>Liparis</taxon>
    </lineage>
</organism>
<comment type="caution">
    <text evidence="2">The sequence shown here is derived from an EMBL/GenBank/DDBJ whole genome shotgun (WGS) entry which is preliminary data.</text>
</comment>
<dbReference type="EMBL" id="SRLO01001579">
    <property type="protein sequence ID" value="TNN36732.1"/>
    <property type="molecule type" value="Genomic_DNA"/>
</dbReference>
<keyword evidence="3" id="KW-1185">Reference proteome</keyword>
<dbReference type="AlphaFoldDB" id="A0A4Z2F8V1"/>
<evidence type="ECO:0000313" key="2">
    <source>
        <dbReference type="EMBL" id="TNN36732.1"/>
    </source>
</evidence>
<name>A0A4Z2F8V1_9TELE</name>
<proteinExistence type="predicted"/>
<dbReference type="Proteomes" id="UP000314294">
    <property type="component" value="Unassembled WGS sequence"/>
</dbReference>
<sequence length="206" mass="22800">MSHHLHHPHPGFADRDRQYPLVVQTQPREAQTREAQNPSTLLPQSGGVRLEGVDVRRVREVSQLYRLGHNPPLFSSSGAERVLHATVPEGRAVRLRRADVGYVWLQAVCILLEWDGSTFISGLITAGDIHVQGSPPAGKYKIAHPHRSAPGEAEQPLRVPTPHHRAAARCIGYNGENTKSATFIITVNIIILLPMHWLTSASRNPK</sequence>
<accession>A0A4Z2F8V1</accession>
<protein>
    <submittedName>
        <fullName evidence="2">Uncharacterized protein</fullName>
    </submittedName>
</protein>
<feature type="compositionally biased region" description="Polar residues" evidence="1">
    <location>
        <begin position="26"/>
        <end position="43"/>
    </location>
</feature>
<gene>
    <name evidence="2" type="ORF">EYF80_053107</name>
</gene>
<reference evidence="2 3" key="1">
    <citation type="submission" date="2019-03" db="EMBL/GenBank/DDBJ databases">
        <title>First draft genome of Liparis tanakae, snailfish: a comprehensive survey of snailfish specific genes.</title>
        <authorList>
            <person name="Kim W."/>
            <person name="Song I."/>
            <person name="Jeong J.-H."/>
            <person name="Kim D."/>
            <person name="Kim S."/>
            <person name="Ryu S."/>
            <person name="Song J.Y."/>
            <person name="Lee S.K."/>
        </authorList>
    </citation>
    <scope>NUCLEOTIDE SEQUENCE [LARGE SCALE GENOMIC DNA]</scope>
    <source>
        <tissue evidence="2">Muscle</tissue>
    </source>
</reference>
<evidence type="ECO:0000256" key="1">
    <source>
        <dbReference type="SAM" id="MobiDB-lite"/>
    </source>
</evidence>